<dbReference type="SMART" id="SM00546">
    <property type="entry name" value="CUE"/>
    <property type="match status" value="1"/>
</dbReference>
<dbReference type="OrthoDB" id="9942608at2759"/>
<dbReference type="Gene3D" id="1.10.8.10">
    <property type="entry name" value="DNA helicase RuvA subunit, C-terminal domain"/>
    <property type="match status" value="1"/>
</dbReference>
<dbReference type="PANTHER" id="PTHR16461:SF5">
    <property type="entry name" value="TOLL-INTERACTING PROTEIN"/>
    <property type="match status" value="1"/>
</dbReference>
<feature type="region of interest" description="Disordered" evidence="1">
    <location>
        <begin position="101"/>
        <end position="202"/>
    </location>
</feature>
<feature type="compositionally biased region" description="Basic and acidic residues" evidence="1">
    <location>
        <begin position="385"/>
        <end position="403"/>
    </location>
</feature>
<dbReference type="GO" id="GO:0006511">
    <property type="term" value="P:ubiquitin-dependent protein catabolic process"/>
    <property type="evidence" value="ECO:0007669"/>
    <property type="project" value="TreeGrafter"/>
</dbReference>
<evidence type="ECO:0000259" key="2">
    <source>
        <dbReference type="PROSITE" id="PS51140"/>
    </source>
</evidence>
<protein>
    <submittedName>
        <fullName evidence="3">Ubiquitin-binding protein cue5</fullName>
    </submittedName>
</protein>
<evidence type="ECO:0000256" key="1">
    <source>
        <dbReference type="SAM" id="MobiDB-lite"/>
    </source>
</evidence>
<dbReference type="InterPro" id="IPR041807">
    <property type="entry name" value="Cue5/Don1_CUE"/>
</dbReference>
<dbReference type="EMBL" id="CAJPDS010000003">
    <property type="protein sequence ID" value="CAF9904893.1"/>
    <property type="molecule type" value="Genomic_DNA"/>
</dbReference>
<feature type="compositionally biased region" description="Polar residues" evidence="1">
    <location>
        <begin position="129"/>
        <end position="141"/>
    </location>
</feature>
<reference evidence="3" key="1">
    <citation type="submission" date="2021-03" db="EMBL/GenBank/DDBJ databases">
        <authorList>
            <person name="Tagirdzhanova G."/>
        </authorList>
    </citation>
    <scope>NUCLEOTIDE SEQUENCE</scope>
</reference>
<name>A0A8H3EGM5_9LECA</name>
<dbReference type="GO" id="GO:0031624">
    <property type="term" value="F:ubiquitin conjugating enzyme binding"/>
    <property type="evidence" value="ECO:0007669"/>
    <property type="project" value="TreeGrafter"/>
</dbReference>
<feature type="compositionally biased region" description="Basic and acidic residues" evidence="1">
    <location>
        <begin position="183"/>
        <end position="202"/>
    </location>
</feature>
<feature type="region of interest" description="Disordered" evidence="1">
    <location>
        <begin position="229"/>
        <end position="442"/>
    </location>
</feature>
<gene>
    <name evidence="3" type="primary">CUE5</name>
    <name evidence="3" type="ORF">HETSPECPRED_004816</name>
</gene>
<dbReference type="AlphaFoldDB" id="A0A8H3EGM5"/>
<dbReference type="GO" id="GO:0043130">
    <property type="term" value="F:ubiquitin binding"/>
    <property type="evidence" value="ECO:0007669"/>
    <property type="project" value="InterPro"/>
</dbReference>
<dbReference type="SUPFAM" id="SSF46934">
    <property type="entry name" value="UBA-like"/>
    <property type="match status" value="1"/>
</dbReference>
<evidence type="ECO:0000313" key="3">
    <source>
        <dbReference type="EMBL" id="CAF9904893.1"/>
    </source>
</evidence>
<dbReference type="GO" id="GO:0005737">
    <property type="term" value="C:cytoplasm"/>
    <property type="evidence" value="ECO:0007669"/>
    <property type="project" value="TreeGrafter"/>
</dbReference>
<dbReference type="PANTHER" id="PTHR16461">
    <property type="entry name" value="TOLL-INTERACTING PROTEIN"/>
    <property type="match status" value="1"/>
</dbReference>
<feature type="region of interest" description="Disordered" evidence="1">
    <location>
        <begin position="1"/>
        <end position="77"/>
    </location>
</feature>
<dbReference type="Pfam" id="PF02845">
    <property type="entry name" value="CUE"/>
    <property type="match status" value="1"/>
</dbReference>
<dbReference type="FunFam" id="1.10.8.10:FF:000064">
    <property type="entry name" value="Similar to CUE domain-containing protein"/>
    <property type="match status" value="1"/>
</dbReference>
<keyword evidence="4" id="KW-1185">Reference proteome</keyword>
<dbReference type="InterPro" id="IPR009060">
    <property type="entry name" value="UBA-like_sf"/>
</dbReference>
<dbReference type="PROSITE" id="PS51140">
    <property type="entry name" value="CUE"/>
    <property type="match status" value="1"/>
</dbReference>
<feature type="compositionally biased region" description="Basic and acidic residues" evidence="1">
    <location>
        <begin position="417"/>
        <end position="442"/>
    </location>
</feature>
<dbReference type="CDD" id="cd14372">
    <property type="entry name" value="CUE_Cue5p_like"/>
    <property type="match status" value="1"/>
</dbReference>
<sequence>MSDLEKPKPPESPTTARELDFDDEPQETPASPQPRAATPKKDTPSAFPTPASGEDVAPPKPPRPGNPMQQAENTLKEAFPTIDAAVVRAVLRASGGNVEPAFNALLGMSDPDSQVEPTPPPQPPRRTQSPLAPTTTAQSQLAADEQYARQLAEHYNGAAAYAAPRSGSRGGQQNVPLRPRQNPRPEDPYDDRERSFIDDDLPVIRDNIKKGFLETQSKVNSWVTTLRKKIDGDDDDAQNRPAPTTGFRPGSSQPQYGGRRSSDYQRRSQDQDRYDADPQVLSDDFTGLQLRDEESPQHRSSRPLANPDLFKPTPSRPQGPGGRRVSFQEGPPETIGVQSYPTPDPSSRTSTGTAKASKWQPLAAVDPSPVTDHDPFSLGDSDEEEAKKKDIRADDSERLKKAAAEAMSDDIGSQSGKKLEPHERSGSVGTRDKETEDLVSKT</sequence>
<comment type="caution">
    <text evidence="3">The sequence shown here is derived from an EMBL/GenBank/DDBJ whole genome shotgun (WGS) entry which is preliminary data.</text>
</comment>
<feature type="compositionally biased region" description="Polar residues" evidence="1">
    <location>
        <begin position="336"/>
        <end position="354"/>
    </location>
</feature>
<feature type="domain" description="CUE" evidence="2">
    <location>
        <begin position="67"/>
        <end position="110"/>
    </location>
</feature>
<feature type="compositionally biased region" description="Basic and acidic residues" evidence="1">
    <location>
        <begin position="260"/>
        <end position="276"/>
    </location>
</feature>
<organism evidence="3 4">
    <name type="scientific">Heterodermia speciosa</name>
    <dbReference type="NCBI Taxonomy" id="116794"/>
    <lineage>
        <taxon>Eukaryota</taxon>
        <taxon>Fungi</taxon>
        <taxon>Dikarya</taxon>
        <taxon>Ascomycota</taxon>
        <taxon>Pezizomycotina</taxon>
        <taxon>Lecanoromycetes</taxon>
        <taxon>OSLEUM clade</taxon>
        <taxon>Lecanoromycetidae</taxon>
        <taxon>Caliciales</taxon>
        <taxon>Physciaceae</taxon>
        <taxon>Heterodermia</taxon>
    </lineage>
</organism>
<dbReference type="Proteomes" id="UP000664521">
    <property type="component" value="Unassembled WGS sequence"/>
</dbReference>
<evidence type="ECO:0000313" key="4">
    <source>
        <dbReference type="Proteomes" id="UP000664521"/>
    </source>
</evidence>
<proteinExistence type="predicted"/>
<dbReference type="InterPro" id="IPR003892">
    <property type="entry name" value="CUE"/>
</dbReference>
<accession>A0A8H3EGM5</accession>
<feature type="compositionally biased region" description="Low complexity" evidence="1">
    <location>
        <begin position="157"/>
        <end position="167"/>
    </location>
</feature>